<dbReference type="EMBL" id="JBBMFM010000339">
    <property type="protein sequence ID" value="MEQ2429296.1"/>
    <property type="molecule type" value="Genomic_DNA"/>
</dbReference>
<feature type="non-terminal residue" evidence="1">
    <location>
        <position position="1"/>
    </location>
</feature>
<dbReference type="Proteomes" id="UP001454086">
    <property type="component" value="Unassembled WGS sequence"/>
</dbReference>
<proteinExistence type="predicted"/>
<organism evidence="1 2">
    <name type="scientific">Enterocloster hominis</name>
    <name type="common">ex Hitch et al. 2024</name>
    <dbReference type="NCBI Taxonomy" id="1917870"/>
    <lineage>
        <taxon>Bacteria</taxon>
        <taxon>Bacillati</taxon>
        <taxon>Bacillota</taxon>
        <taxon>Clostridia</taxon>
        <taxon>Lachnospirales</taxon>
        <taxon>Lachnospiraceae</taxon>
        <taxon>Enterocloster</taxon>
    </lineage>
</organism>
<protein>
    <submittedName>
        <fullName evidence="1">Sugar ABC transporter substrate-binding protein</fullName>
    </submittedName>
</protein>
<evidence type="ECO:0000313" key="1">
    <source>
        <dbReference type="EMBL" id="MEQ2429296.1"/>
    </source>
</evidence>
<name>A0ABV1DG09_9FIRM</name>
<accession>A0ABV1DG09</accession>
<evidence type="ECO:0000313" key="2">
    <source>
        <dbReference type="Proteomes" id="UP001454086"/>
    </source>
</evidence>
<gene>
    <name evidence="1" type="ORF">WMQ36_30470</name>
</gene>
<sequence length="95" mass="10964">LLAYYYEDDVMLRLNEQMYALPPVRRLAVRLQESNPAYQVFAQQMEHCITRSAYLYWPKITGVLSESLYGVIVGGTSPEEAADDIRDRIQACMQE</sequence>
<comment type="caution">
    <text evidence="1">The sequence shown here is derived from an EMBL/GenBank/DDBJ whole genome shotgun (WGS) entry which is preliminary data.</text>
</comment>
<dbReference type="SUPFAM" id="SSF53850">
    <property type="entry name" value="Periplasmic binding protein-like II"/>
    <property type="match status" value="1"/>
</dbReference>
<dbReference type="Gene3D" id="3.40.190.10">
    <property type="entry name" value="Periplasmic binding protein-like II"/>
    <property type="match status" value="1"/>
</dbReference>
<keyword evidence="2" id="KW-1185">Reference proteome</keyword>
<reference evidence="1 2" key="1">
    <citation type="submission" date="2024-03" db="EMBL/GenBank/DDBJ databases">
        <title>Human intestinal bacterial collection.</title>
        <authorList>
            <person name="Pauvert C."/>
            <person name="Hitch T.C.A."/>
            <person name="Clavel T."/>
        </authorList>
    </citation>
    <scope>NUCLEOTIDE SEQUENCE [LARGE SCALE GENOMIC DNA]</scope>
    <source>
        <strain evidence="1 2">CLA-SR-H021</strain>
    </source>
</reference>